<dbReference type="Proteomes" id="UP000202152">
    <property type="component" value="Segment"/>
</dbReference>
<keyword evidence="1" id="KW-1133">Transmembrane helix</keyword>
<organism evidence="2 3">
    <name type="scientific">Acidianus bottle-shaped virus 3 strain ABV3</name>
    <dbReference type="NCBI Taxonomy" id="1732174"/>
    <lineage>
        <taxon>Viruses</taxon>
        <taxon>Viruses incertae sedis</taxon>
        <taxon>Ampullaviridae</taxon>
        <taxon>Bottigliavirus</taxon>
        <taxon>Bottigliavirus krisuvikense</taxon>
        <taxon>Bottigliavirus ABV3</taxon>
    </lineage>
</organism>
<sequence>MKSLRKVKRKLKDKGITIKIKPDTLFEFLFAFFIGNLVLTKNFIQSLYSTGYAFVYVLIGTLVLFGVIVGILFFFYLLGSLLR</sequence>
<accession>A0A0N9NWA1</accession>
<evidence type="ECO:0000313" key="2">
    <source>
        <dbReference type="EMBL" id="ALG96816.1"/>
    </source>
</evidence>
<proteinExistence type="predicted"/>
<dbReference type="EMBL" id="KP282674">
    <property type="protein sequence ID" value="ALG96816.1"/>
    <property type="molecule type" value="Genomic_DNA"/>
</dbReference>
<keyword evidence="3" id="KW-1185">Reference proteome</keyword>
<keyword evidence="1" id="KW-0472">Membrane</keyword>
<feature type="transmembrane region" description="Helical" evidence="1">
    <location>
        <begin position="20"/>
        <end position="39"/>
    </location>
</feature>
<evidence type="ECO:0000256" key="1">
    <source>
        <dbReference type="SAM" id="Phobius"/>
    </source>
</evidence>
<feature type="transmembrane region" description="Helical" evidence="1">
    <location>
        <begin position="51"/>
        <end position="78"/>
    </location>
</feature>
<name>A0A0N9NWA1_9VIRU</name>
<dbReference type="RefSeq" id="YP_009197893.1">
    <property type="nucleotide sequence ID" value="NC_028787.1"/>
</dbReference>
<reference evidence="2 3" key="1">
    <citation type="journal article" date="2015" name="Environ. Microbiol.">
        <title>Novel viral genomes identified from six metagenomes reveal wide distribution of archaeal viruses and high viral diversity in terrestrial hot springs.</title>
        <authorList>
            <person name="Gudbergsdottir S.R."/>
            <person name="Menzel P."/>
            <person name="Krogh A."/>
            <person name="Young M."/>
            <person name="Peng X."/>
        </authorList>
    </citation>
    <scope>NUCLEOTIDE SEQUENCE [LARGE SCALE GENOMIC DNA]</scope>
    <source>
        <strain evidence="2 3">ABV3</strain>
    </source>
</reference>
<protein>
    <submittedName>
        <fullName evidence="2">Uncharacterized protein</fullName>
    </submittedName>
</protein>
<keyword evidence="1" id="KW-0812">Transmembrane</keyword>
<dbReference type="GeneID" id="26625094"/>
<dbReference type="KEGG" id="vg:26625094"/>
<evidence type="ECO:0000313" key="3">
    <source>
        <dbReference type="Proteomes" id="UP000202152"/>
    </source>
</evidence>